<proteinExistence type="predicted"/>
<dbReference type="InterPro" id="IPR023476">
    <property type="entry name" value="Pep_tRNA_hydro_II_dom_sf"/>
</dbReference>
<name>A0A7W6K164_9HYPH</name>
<dbReference type="Gene3D" id="3.40.1490.10">
    <property type="entry name" value="Bit1"/>
    <property type="match status" value="1"/>
</dbReference>
<protein>
    <recommendedName>
        <fullName evidence="3">DUF2000 domain-containing protein</fullName>
    </recommendedName>
</protein>
<evidence type="ECO:0000313" key="1">
    <source>
        <dbReference type="EMBL" id="MBB4102215.1"/>
    </source>
</evidence>
<evidence type="ECO:0000313" key="2">
    <source>
        <dbReference type="Proteomes" id="UP000584824"/>
    </source>
</evidence>
<dbReference type="SUPFAM" id="SSF102462">
    <property type="entry name" value="Peptidyl-tRNA hydrolase II"/>
    <property type="match status" value="1"/>
</dbReference>
<dbReference type="AlphaFoldDB" id="A0A7W6K164"/>
<keyword evidence="2" id="KW-1185">Reference proteome</keyword>
<evidence type="ECO:0008006" key="3">
    <source>
        <dbReference type="Google" id="ProtNLM"/>
    </source>
</evidence>
<dbReference type="EMBL" id="JACIDU010000002">
    <property type="protein sequence ID" value="MBB4102215.1"/>
    <property type="molecule type" value="Genomic_DNA"/>
</dbReference>
<dbReference type="Proteomes" id="UP000584824">
    <property type="component" value="Unassembled WGS sequence"/>
</dbReference>
<accession>A0A7W6K164</accession>
<reference evidence="1 2" key="1">
    <citation type="submission" date="2020-08" db="EMBL/GenBank/DDBJ databases">
        <title>Genomic Encyclopedia of Type Strains, Phase IV (KMG-IV): sequencing the most valuable type-strain genomes for metagenomic binning, comparative biology and taxonomic classification.</title>
        <authorList>
            <person name="Goeker M."/>
        </authorList>
    </citation>
    <scope>NUCLEOTIDE SEQUENCE [LARGE SCALE GENOMIC DNA]</scope>
    <source>
        <strain evidence="1 2">DSM 26385</strain>
    </source>
</reference>
<sequence length="139" mass="14757">MTENIRIAIIINPALPLGLVANTAGAIGIGLGARIPELAARSLSDANDRTIDISSRLPVPILQADGETIRTALIKALEKRGEDTAIVPFPAFARSLHAYADYEATFPGRDLAEEEIDGLGIAGPSKWVKSLTSSLKLLR</sequence>
<dbReference type="InterPro" id="IPR017021">
    <property type="entry name" value="UCP033763"/>
</dbReference>
<organism evidence="1 2">
    <name type="scientific">Allorhizobium borbori</name>
    <dbReference type="NCBI Taxonomy" id="485907"/>
    <lineage>
        <taxon>Bacteria</taxon>
        <taxon>Pseudomonadati</taxon>
        <taxon>Pseudomonadota</taxon>
        <taxon>Alphaproteobacteria</taxon>
        <taxon>Hyphomicrobiales</taxon>
        <taxon>Rhizobiaceae</taxon>
        <taxon>Rhizobium/Agrobacterium group</taxon>
        <taxon>Allorhizobium</taxon>
    </lineage>
</organism>
<dbReference type="PIRSF" id="PIRSF033736">
    <property type="entry name" value="UCP033763"/>
    <property type="match status" value="1"/>
</dbReference>
<gene>
    <name evidence="1" type="ORF">GGQ66_000743</name>
</gene>
<dbReference type="Pfam" id="PF09391">
    <property type="entry name" value="DUF2000"/>
    <property type="match status" value="1"/>
</dbReference>
<dbReference type="InterPro" id="IPR018988">
    <property type="entry name" value="DUF2000"/>
</dbReference>
<dbReference type="RefSeq" id="WP_183789519.1">
    <property type="nucleotide sequence ID" value="NZ_JACIDU010000002.1"/>
</dbReference>
<comment type="caution">
    <text evidence="1">The sequence shown here is derived from an EMBL/GenBank/DDBJ whole genome shotgun (WGS) entry which is preliminary data.</text>
</comment>